<dbReference type="AlphaFoldDB" id="A0A6J4UE42"/>
<evidence type="ECO:0000256" key="6">
    <source>
        <dbReference type="ARBA" id="ARBA00022989"/>
    </source>
</evidence>
<evidence type="ECO:0000256" key="4">
    <source>
        <dbReference type="ARBA" id="ARBA00022475"/>
    </source>
</evidence>
<gene>
    <name evidence="9" type="ORF">AVDCRST_MAG87-456</name>
</gene>
<organism evidence="9">
    <name type="scientific">uncultured Thermomicrobiales bacterium</name>
    <dbReference type="NCBI Taxonomy" id="1645740"/>
    <lineage>
        <taxon>Bacteria</taxon>
        <taxon>Pseudomonadati</taxon>
        <taxon>Thermomicrobiota</taxon>
        <taxon>Thermomicrobia</taxon>
        <taxon>Thermomicrobiales</taxon>
        <taxon>environmental samples</taxon>
    </lineage>
</organism>
<dbReference type="InterPro" id="IPR011606">
    <property type="entry name" value="Brnchd-chn_aa_trnsp_permease"/>
</dbReference>
<reference evidence="9" key="1">
    <citation type="submission" date="2020-02" db="EMBL/GenBank/DDBJ databases">
        <authorList>
            <person name="Meier V. D."/>
        </authorList>
    </citation>
    <scope>NUCLEOTIDE SEQUENCE</scope>
    <source>
        <strain evidence="9">AVDCRST_MAG87</strain>
    </source>
</reference>
<keyword evidence="3" id="KW-0813">Transport</keyword>
<evidence type="ECO:0000256" key="7">
    <source>
        <dbReference type="ARBA" id="ARBA00023136"/>
    </source>
</evidence>
<dbReference type="GO" id="GO:1903785">
    <property type="term" value="P:L-valine transmembrane transport"/>
    <property type="evidence" value="ECO:0007669"/>
    <property type="project" value="TreeGrafter"/>
</dbReference>
<evidence type="ECO:0000313" key="9">
    <source>
        <dbReference type="EMBL" id="CAA9545796.1"/>
    </source>
</evidence>
<keyword evidence="6 8" id="KW-1133">Transmembrane helix</keyword>
<evidence type="ECO:0000256" key="2">
    <source>
        <dbReference type="ARBA" id="ARBA00010735"/>
    </source>
</evidence>
<protein>
    <recommendedName>
        <fullName evidence="10">AzlC family protein</fullName>
    </recommendedName>
</protein>
<comment type="similarity">
    <text evidence="2">Belongs to the AzlC family.</text>
</comment>
<evidence type="ECO:0000256" key="5">
    <source>
        <dbReference type="ARBA" id="ARBA00022692"/>
    </source>
</evidence>
<dbReference type="Pfam" id="PF03591">
    <property type="entry name" value="AzlC"/>
    <property type="match status" value="1"/>
</dbReference>
<feature type="transmembrane region" description="Helical" evidence="8">
    <location>
        <begin position="209"/>
        <end position="226"/>
    </location>
</feature>
<feature type="transmembrane region" description="Helical" evidence="8">
    <location>
        <begin position="34"/>
        <end position="55"/>
    </location>
</feature>
<evidence type="ECO:0008006" key="10">
    <source>
        <dbReference type="Google" id="ProtNLM"/>
    </source>
</evidence>
<keyword evidence="5 8" id="KW-0812">Transmembrane</keyword>
<accession>A0A6J4UE42</accession>
<dbReference type="GO" id="GO:0005886">
    <property type="term" value="C:plasma membrane"/>
    <property type="evidence" value="ECO:0007669"/>
    <property type="project" value="UniProtKB-SubCell"/>
</dbReference>
<dbReference type="EMBL" id="CADCWJ010000114">
    <property type="protein sequence ID" value="CAA9545796.1"/>
    <property type="molecule type" value="Genomic_DNA"/>
</dbReference>
<evidence type="ECO:0000256" key="8">
    <source>
        <dbReference type="SAM" id="Phobius"/>
    </source>
</evidence>
<evidence type="ECO:0000256" key="1">
    <source>
        <dbReference type="ARBA" id="ARBA00004651"/>
    </source>
</evidence>
<feature type="transmembrane region" description="Helical" evidence="8">
    <location>
        <begin position="151"/>
        <end position="171"/>
    </location>
</feature>
<keyword evidence="4" id="KW-1003">Cell membrane</keyword>
<dbReference type="PANTHER" id="PTHR34979:SF1">
    <property type="entry name" value="INNER MEMBRANE PROTEIN YGAZ"/>
    <property type="match status" value="1"/>
</dbReference>
<feature type="transmembrane region" description="Helical" evidence="8">
    <location>
        <begin position="183"/>
        <end position="202"/>
    </location>
</feature>
<sequence length="261" mass="27807">MPAVNVRDRTGKGAMAAATSTRRPLLSIDGVRRGLRATVPMGVSVATYGVVFGMLARQTGLTFPENVLMNVLVYAGAAQTVVLDTWEYPLPVAGIVLTTILINLRLLLLGAAVRPWLRELPARRAYPMLHLMADEGWAIAMNARARGERDIGFFLGCNLAVMVAWLPAVIAGHLLGGELGDPATLGLDFAFTIVFAAMLFGGYRGRFDLLPWAAAALAALIGWRFLPGTWYVIMGGLAGFGAGFWRGAPAGSTSLEHDGLP</sequence>
<name>A0A6J4UE42_9BACT</name>
<comment type="subcellular location">
    <subcellularLocation>
        <location evidence="1">Cell membrane</location>
        <topology evidence="1">Multi-pass membrane protein</topology>
    </subcellularLocation>
</comment>
<proteinExistence type="inferred from homology"/>
<keyword evidence="7 8" id="KW-0472">Membrane</keyword>
<feature type="transmembrane region" description="Helical" evidence="8">
    <location>
        <begin position="92"/>
        <end position="113"/>
    </location>
</feature>
<evidence type="ECO:0000256" key="3">
    <source>
        <dbReference type="ARBA" id="ARBA00022448"/>
    </source>
</evidence>
<dbReference type="PANTHER" id="PTHR34979">
    <property type="entry name" value="INNER MEMBRANE PROTEIN YGAZ"/>
    <property type="match status" value="1"/>
</dbReference>